<gene>
    <name evidence="1" type="ordered locus">Mahau_0102</name>
</gene>
<organism evidence="1 2">
    <name type="scientific">Mahella australiensis (strain DSM 15567 / CIP 107919 / 50-1 BON)</name>
    <dbReference type="NCBI Taxonomy" id="697281"/>
    <lineage>
        <taxon>Bacteria</taxon>
        <taxon>Bacillati</taxon>
        <taxon>Bacillota</taxon>
        <taxon>Clostridia</taxon>
        <taxon>Thermoanaerobacterales</taxon>
        <taxon>Thermoanaerobacterales Family IV. Incertae Sedis</taxon>
        <taxon>Mahella</taxon>
    </lineage>
</organism>
<evidence type="ECO:0000313" key="2">
    <source>
        <dbReference type="Proteomes" id="UP000008457"/>
    </source>
</evidence>
<dbReference type="InterPro" id="IPR024524">
    <property type="entry name" value="DUF3800"/>
</dbReference>
<proteinExistence type="predicted"/>
<sequence>MQTKLPLVHVYCDESSQSCNKYLVIGGIWIPAENVGNIGAKFIEFRNNNHMLNELKWGKVSNGKLNEYKKFIDEVFDGIYKRYLAYRCIIVNMEQYDNKTYNNGDKELGFYKIYYQLLLQNCMPGHRYIIYPDDRKNSYKHRLEALKIILNRGMRKKYGINYDAIRNIEARDSHNEDLIQAVDIITGAIGYRWNCRHLNDNASTAKIQLSEYITQKAGLQTLATCHKKGEHVDFNIWYMDMSKSNKRKTK</sequence>
<evidence type="ECO:0000313" key="1">
    <source>
        <dbReference type="EMBL" id="AEE95325.1"/>
    </source>
</evidence>
<reference evidence="1 2" key="2">
    <citation type="journal article" date="2011" name="Stand. Genomic Sci.">
        <title>Complete genome sequence of Mahella australiensis type strain (50-1 BON).</title>
        <authorList>
            <person name="Sikorski J."/>
            <person name="Teshima H."/>
            <person name="Nolan M."/>
            <person name="Lucas S."/>
            <person name="Hammon N."/>
            <person name="Deshpande S."/>
            <person name="Cheng J.F."/>
            <person name="Pitluck S."/>
            <person name="Liolios K."/>
            <person name="Pagani I."/>
            <person name="Ivanova N."/>
            <person name="Huntemann M."/>
            <person name="Mavromatis K."/>
            <person name="Ovchinikova G."/>
            <person name="Pati A."/>
            <person name="Tapia R."/>
            <person name="Han C."/>
            <person name="Goodwin L."/>
            <person name="Chen A."/>
            <person name="Palaniappan K."/>
            <person name="Land M."/>
            <person name="Hauser L."/>
            <person name="Ngatchou-Djao O.D."/>
            <person name="Rohde M."/>
            <person name="Pukall R."/>
            <person name="Spring S."/>
            <person name="Abt B."/>
            <person name="Goker M."/>
            <person name="Detter J.C."/>
            <person name="Woyke T."/>
            <person name="Bristow J."/>
            <person name="Markowitz V."/>
            <person name="Hugenholtz P."/>
            <person name="Eisen J.A."/>
            <person name="Kyrpides N.C."/>
            <person name="Klenk H.P."/>
            <person name="Lapidus A."/>
        </authorList>
    </citation>
    <scope>NUCLEOTIDE SEQUENCE [LARGE SCALE GENOMIC DNA]</scope>
    <source>
        <strain evidence="2">DSM 15567 / CIP 107919 / 50-1 BON</strain>
    </source>
</reference>
<accession>F3ZVV1</accession>
<dbReference type="STRING" id="697281.Mahau_0102"/>
<dbReference type="Proteomes" id="UP000008457">
    <property type="component" value="Chromosome"/>
</dbReference>
<dbReference type="OrthoDB" id="9799211at2"/>
<dbReference type="KEGG" id="mas:Mahau_0102"/>
<protein>
    <recommendedName>
        <fullName evidence="3">DUF3800 domain-containing protein</fullName>
    </recommendedName>
</protein>
<dbReference type="EMBL" id="CP002360">
    <property type="protein sequence ID" value="AEE95325.1"/>
    <property type="molecule type" value="Genomic_DNA"/>
</dbReference>
<evidence type="ECO:0008006" key="3">
    <source>
        <dbReference type="Google" id="ProtNLM"/>
    </source>
</evidence>
<dbReference type="RefSeq" id="WP_013779759.1">
    <property type="nucleotide sequence ID" value="NC_015520.1"/>
</dbReference>
<dbReference type="HOGENOM" id="CLU_096362_0_0_9"/>
<keyword evidence="2" id="KW-1185">Reference proteome</keyword>
<dbReference type="eggNOG" id="ENOG503357Y">
    <property type="taxonomic scope" value="Bacteria"/>
</dbReference>
<name>F3ZVV1_MAHA5</name>
<dbReference type="AlphaFoldDB" id="F3ZVV1"/>
<reference evidence="2" key="1">
    <citation type="submission" date="2010-11" db="EMBL/GenBank/DDBJ databases">
        <title>The complete genome of Mahella australiensis DSM 15567.</title>
        <authorList>
            <consortium name="US DOE Joint Genome Institute (JGI-PGF)"/>
            <person name="Lucas S."/>
            <person name="Copeland A."/>
            <person name="Lapidus A."/>
            <person name="Bruce D."/>
            <person name="Goodwin L."/>
            <person name="Pitluck S."/>
            <person name="Kyrpides N."/>
            <person name="Mavromatis K."/>
            <person name="Pagani I."/>
            <person name="Ivanova N."/>
            <person name="Teshima H."/>
            <person name="Brettin T."/>
            <person name="Detter J.C."/>
            <person name="Han C."/>
            <person name="Tapia R."/>
            <person name="Land M."/>
            <person name="Hauser L."/>
            <person name="Markowitz V."/>
            <person name="Cheng J.-F."/>
            <person name="Hugenholtz P."/>
            <person name="Woyke T."/>
            <person name="Wu D."/>
            <person name="Spring S."/>
            <person name="Pukall R."/>
            <person name="Steenblock K."/>
            <person name="Schneider S."/>
            <person name="Klenk H.-P."/>
            <person name="Eisen J.A."/>
        </authorList>
    </citation>
    <scope>NUCLEOTIDE SEQUENCE [LARGE SCALE GENOMIC DNA]</scope>
    <source>
        <strain evidence="2">DSM 15567 / CIP 107919 / 50-1 BON</strain>
    </source>
</reference>
<dbReference type="Pfam" id="PF12686">
    <property type="entry name" value="DUF3800"/>
    <property type="match status" value="1"/>
</dbReference>